<dbReference type="EMBL" id="QVEV01000037">
    <property type="protein sequence ID" value="RGC11360.1"/>
    <property type="molecule type" value="Genomic_DNA"/>
</dbReference>
<dbReference type="Proteomes" id="UP000260025">
    <property type="component" value="Unassembled WGS sequence"/>
</dbReference>
<organism evidence="2 3">
    <name type="scientific">Clostridium innocuum</name>
    <dbReference type="NCBI Taxonomy" id="1522"/>
    <lineage>
        <taxon>Bacteria</taxon>
        <taxon>Bacillati</taxon>
        <taxon>Bacillota</taxon>
        <taxon>Clostridia</taxon>
        <taxon>Eubacteriales</taxon>
        <taxon>Clostridiaceae</taxon>
        <taxon>Clostridium</taxon>
    </lineage>
</organism>
<keyword evidence="1" id="KW-1133">Transmembrane helix</keyword>
<name>A0A3E2VL41_CLOIN</name>
<sequence length="65" mass="7490">MKKRILRLIITFIGVWLGCLIAYVLSMNFGGSVDWFTGVSICAVLLILFLLQEIIYFIRNKGHRD</sequence>
<protein>
    <submittedName>
        <fullName evidence="2">Uncharacterized protein</fullName>
    </submittedName>
</protein>
<reference evidence="2 3" key="1">
    <citation type="submission" date="2018-08" db="EMBL/GenBank/DDBJ databases">
        <title>A genome reference for cultivated species of the human gut microbiota.</title>
        <authorList>
            <person name="Zou Y."/>
            <person name="Xue W."/>
            <person name="Luo G."/>
        </authorList>
    </citation>
    <scope>NUCLEOTIDE SEQUENCE [LARGE SCALE GENOMIC DNA]</scope>
    <source>
        <strain evidence="2 3">OF01-2LB</strain>
    </source>
</reference>
<evidence type="ECO:0000313" key="3">
    <source>
        <dbReference type="Proteomes" id="UP000260025"/>
    </source>
</evidence>
<evidence type="ECO:0000313" key="2">
    <source>
        <dbReference type="EMBL" id="RGC11360.1"/>
    </source>
</evidence>
<dbReference type="OrthoDB" id="9897293at2"/>
<dbReference type="PROSITE" id="PS51257">
    <property type="entry name" value="PROKAR_LIPOPROTEIN"/>
    <property type="match status" value="1"/>
</dbReference>
<evidence type="ECO:0000256" key="1">
    <source>
        <dbReference type="SAM" id="Phobius"/>
    </source>
</evidence>
<keyword evidence="1" id="KW-0472">Membrane</keyword>
<dbReference type="AlphaFoldDB" id="A0A3E2VL41"/>
<comment type="caution">
    <text evidence="2">The sequence shown here is derived from an EMBL/GenBank/DDBJ whole genome shotgun (WGS) entry which is preliminary data.</text>
</comment>
<proteinExistence type="predicted"/>
<feature type="transmembrane region" description="Helical" evidence="1">
    <location>
        <begin position="7"/>
        <end position="29"/>
    </location>
</feature>
<accession>A0A3E2VL41</accession>
<keyword evidence="1" id="KW-0812">Transmembrane</keyword>
<dbReference type="RefSeq" id="WP_117444465.1">
    <property type="nucleotide sequence ID" value="NZ_JAJFEN010000004.1"/>
</dbReference>
<feature type="transmembrane region" description="Helical" evidence="1">
    <location>
        <begin position="35"/>
        <end position="58"/>
    </location>
</feature>
<gene>
    <name evidence="2" type="ORF">DXA38_18360</name>
</gene>